<dbReference type="Pfam" id="PF13414">
    <property type="entry name" value="TPR_11"/>
    <property type="match status" value="1"/>
</dbReference>
<dbReference type="SMART" id="SM00028">
    <property type="entry name" value="TPR"/>
    <property type="match status" value="7"/>
</dbReference>
<organism evidence="4 5">
    <name type="scientific">Pedobacter segetis</name>
    <dbReference type="NCBI Taxonomy" id="2793069"/>
    <lineage>
        <taxon>Bacteria</taxon>
        <taxon>Pseudomonadati</taxon>
        <taxon>Bacteroidota</taxon>
        <taxon>Sphingobacteriia</taxon>
        <taxon>Sphingobacteriales</taxon>
        <taxon>Sphingobacteriaceae</taxon>
        <taxon>Pedobacter</taxon>
    </lineage>
</organism>
<accession>A0ABS1BNX1</accession>
<dbReference type="InterPro" id="IPR019734">
    <property type="entry name" value="TPR_rpt"/>
</dbReference>
<evidence type="ECO:0000313" key="5">
    <source>
        <dbReference type="Proteomes" id="UP000660024"/>
    </source>
</evidence>
<dbReference type="InterPro" id="IPR011990">
    <property type="entry name" value="TPR-like_helical_dom_sf"/>
</dbReference>
<dbReference type="InterPro" id="IPR050498">
    <property type="entry name" value="Ycf3"/>
</dbReference>
<comment type="caution">
    <text evidence="4">The sequence shown here is derived from an EMBL/GenBank/DDBJ whole genome shotgun (WGS) entry which is preliminary data.</text>
</comment>
<keyword evidence="5" id="KW-1185">Reference proteome</keyword>
<dbReference type="EMBL" id="JAEHFY010000040">
    <property type="protein sequence ID" value="MBK0384518.1"/>
    <property type="molecule type" value="Genomic_DNA"/>
</dbReference>
<keyword evidence="1" id="KW-0677">Repeat</keyword>
<evidence type="ECO:0000256" key="1">
    <source>
        <dbReference type="ARBA" id="ARBA00022737"/>
    </source>
</evidence>
<dbReference type="RefSeq" id="WP_200588210.1">
    <property type="nucleotide sequence ID" value="NZ_JAEHFY010000040.1"/>
</dbReference>
<dbReference type="Pfam" id="PF13181">
    <property type="entry name" value="TPR_8"/>
    <property type="match status" value="1"/>
</dbReference>
<dbReference type="PROSITE" id="PS50005">
    <property type="entry name" value="TPR"/>
    <property type="match status" value="2"/>
</dbReference>
<sequence>MKLNFITNLFKKKLVEDTHKTTNGTEPIRTLQKGHSKDFIESGKLNMNKKKYNDALDDFTTAIELDPESITAYLERSQAKKQLNDKIGADKDMAKGRRLLENLDNGLKANDDGNIAYDEGDYKNAIKFYNKAIPLIPTITTIYYYRGYSKQCLGDYEGALEDYNYSIDLCASNRDLSYYLRSKIKSRKHNDKTGALQDLNKAIELNPDDSDYYYSRAILVDDYDALQDLNKAVELSPNDADNYVARSLRKKAMEDLESSISDLTKYIELNPKNSLLTVCEAYTLRAGMRMFQNNLEASLLDHNKAVEVDSLSEKAISDRGIVKDLLKDYEGAISDFDKAIKLNPKYADAYYHRGIVKQTIGLEDEGLVDIIHAKSLGFVE</sequence>
<evidence type="ECO:0000313" key="4">
    <source>
        <dbReference type="EMBL" id="MBK0384518.1"/>
    </source>
</evidence>
<keyword evidence="2 3" id="KW-0802">TPR repeat</keyword>
<proteinExistence type="predicted"/>
<dbReference type="Gene3D" id="1.25.40.10">
    <property type="entry name" value="Tetratricopeptide repeat domain"/>
    <property type="match status" value="4"/>
</dbReference>
<feature type="repeat" description="TPR" evidence="3">
    <location>
        <begin position="313"/>
        <end position="346"/>
    </location>
</feature>
<dbReference type="Proteomes" id="UP000660024">
    <property type="component" value="Unassembled WGS sequence"/>
</dbReference>
<evidence type="ECO:0000256" key="2">
    <source>
        <dbReference type="ARBA" id="ARBA00022803"/>
    </source>
</evidence>
<name>A0ABS1BNX1_9SPHI</name>
<evidence type="ECO:0000256" key="3">
    <source>
        <dbReference type="PROSITE-ProRule" id="PRU00339"/>
    </source>
</evidence>
<reference evidence="4 5" key="1">
    <citation type="submission" date="2020-12" db="EMBL/GenBank/DDBJ databases">
        <title>Bacterial novel species Pedobacter sp. SD-b isolated from soil.</title>
        <authorList>
            <person name="Jung H.-Y."/>
        </authorList>
    </citation>
    <scope>NUCLEOTIDE SEQUENCE [LARGE SCALE GENOMIC DNA]</scope>
    <source>
        <strain evidence="4 5">SD-b</strain>
    </source>
</reference>
<dbReference type="SUPFAM" id="SSF48452">
    <property type="entry name" value="TPR-like"/>
    <property type="match status" value="1"/>
</dbReference>
<gene>
    <name evidence="4" type="ORF">I5M32_16245</name>
</gene>
<protein>
    <submittedName>
        <fullName evidence="4">Tetratricopeptide repeat protein</fullName>
    </submittedName>
</protein>
<dbReference type="PANTHER" id="PTHR44858:SF1">
    <property type="entry name" value="UDP-N-ACETYLGLUCOSAMINE--PEPTIDE N-ACETYLGLUCOSAMINYLTRANSFERASE SPINDLY-RELATED"/>
    <property type="match status" value="1"/>
</dbReference>
<feature type="repeat" description="TPR" evidence="3">
    <location>
        <begin position="36"/>
        <end position="69"/>
    </location>
</feature>
<dbReference type="PANTHER" id="PTHR44858">
    <property type="entry name" value="TETRATRICOPEPTIDE REPEAT PROTEIN 6"/>
    <property type="match status" value="1"/>
</dbReference>